<organism evidence="4 5">
    <name type="scientific">Coccomyxa subellipsoidea</name>
    <dbReference type="NCBI Taxonomy" id="248742"/>
    <lineage>
        <taxon>Eukaryota</taxon>
        <taxon>Viridiplantae</taxon>
        <taxon>Chlorophyta</taxon>
        <taxon>core chlorophytes</taxon>
        <taxon>Trebouxiophyceae</taxon>
        <taxon>Trebouxiophyceae incertae sedis</taxon>
        <taxon>Coccomyxaceae</taxon>
        <taxon>Coccomyxa</taxon>
    </lineage>
</organism>
<evidence type="ECO:0000313" key="4">
    <source>
        <dbReference type="EMBL" id="KAK9909900.1"/>
    </source>
</evidence>
<dbReference type="EMBL" id="JALJOT010000006">
    <property type="protein sequence ID" value="KAK9909900.1"/>
    <property type="molecule type" value="Genomic_DNA"/>
</dbReference>
<dbReference type="SUPFAM" id="SSF48403">
    <property type="entry name" value="Ankyrin repeat"/>
    <property type="match status" value="1"/>
</dbReference>
<dbReference type="SMART" id="SM00248">
    <property type="entry name" value="ANK"/>
    <property type="match status" value="3"/>
</dbReference>
<sequence length="246" mass="26224">MKDPQVAQQMQSIQEAMKKPEIAAQVEQMTAAMQDQQLQQRIAQLKDDPELAGMFEDIQKNGMGALMKYWNDPATLAKIGERMGSAGDPQAAVAATAQRQAPNPASIPEINNLLDAAKHGDLEAVQDFLAIGKDVNERDGDGRSALHYAVAYSHADIVDELVSSGADVEAQDTKKNTPLHYAAGYGRSALVRQLLEAGAHAAAENASGQSALDLVTAEPRNPINKDADTLAMLEHAVTVGLQMEGA</sequence>
<reference evidence="4 5" key="1">
    <citation type="journal article" date="2024" name="Nat. Commun.">
        <title>Phylogenomics reveals the evolutionary origins of lichenization in chlorophyte algae.</title>
        <authorList>
            <person name="Puginier C."/>
            <person name="Libourel C."/>
            <person name="Otte J."/>
            <person name="Skaloud P."/>
            <person name="Haon M."/>
            <person name="Grisel S."/>
            <person name="Petersen M."/>
            <person name="Berrin J.G."/>
            <person name="Delaux P.M."/>
            <person name="Dal Grande F."/>
            <person name="Keller J."/>
        </authorList>
    </citation>
    <scope>NUCLEOTIDE SEQUENCE [LARGE SCALE GENOMIC DNA]</scope>
    <source>
        <strain evidence="4 5">SAG 216-7</strain>
    </source>
</reference>
<keyword evidence="2 3" id="KW-0040">ANK repeat</keyword>
<protein>
    <recommendedName>
        <fullName evidence="6">Ankyrin</fullName>
    </recommendedName>
</protein>
<evidence type="ECO:0000256" key="3">
    <source>
        <dbReference type="PROSITE-ProRule" id="PRU00023"/>
    </source>
</evidence>
<accession>A0ABR2YTG6</accession>
<evidence type="ECO:0008006" key="6">
    <source>
        <dbReference type="Google" id="ProtNLM"/>
    </source>
</evidence>
<dbReference type="Proteomes" id="UP001491310">
    <property type="component" value="Unassembled WGS sequence"/>
</dbReference>
<feature type="repeat" description="ANK" evidence="3">
    <location>
        <begin position="174"/>
        <end position="206"/>
    </location>
</feature>
<dbReference type="InterPro" id="IPR002110">
    <property type="entry name" value="Ankyrin_rpt"/>
</dbReference>
<proteinExistence type="predicted"/>
<dbReference type="Pfam" id="PF12796">
    <property type="entry name" value="Ank_2"/>
    <property type="match status" value="1"/>
</dbReference>
<evidence type="ECO:0000256" key="2">
    <source>
        <dbReference type="ARBA" id="ARBA00023043"/>
    </source>
</evidence>
<dbReference type="InterPro" id="IPR036770">
    <property type="entry name" value="Ankyrin_rpt-contain_sf"/>
</dbReference>
<keyword evidence="1" id="KW-0677">Repeat</keyword>
<name>A0ABR2YTG6_9CHLO</name>
<evidence type="ECO:0000256" key="1">
    <source>
        <dbReference type="ARBA" id="ARBA00022737"/>
    </source>
</evidence>
<keyword evidence="5" id="KW-1185">Reference proteome</keyword>
<evidence type="ECO:0000313" key="5">
    <source>
        <dbReference type="Proteomes" id="UP001491310"/>
    </source>
</evidence>
<dbReference type="PROSITE" id="PS50297">
    <property type="entry name" value="ANK_REP_REGION"/>
    <property type="match status" value="2"/>
</dbReference>
<gene>
    <name evidence="4" type="ORF">WJX75_009203</name>
</gene>
<dbReference type="PANTHER" id="PTHR24171">
    <property type="entry name" value="ANKYRIN REPEAT DOMAIN-CONTAINING PROTEIN 39-RELATED"/>
    <property type="match status" value="1"/>
</dbReference>
<dbReference type="PANTHER" id="PTHR24171:SF8">
    <property type="entry name" value="BRCA1-ASSOCIATED RING DOMAIN PROTEIN 1"/>
    <property type="match status" value="1"/>
</dbReference>
<feature type="repeat" description="ANK" evidence="3">
    <location>
        <begin position="141"/>
        <end position="173"/>
    </location>
</feature>
<dbReference type="Gene3D" id="1.25.40.20">
    <property type="entry name" value="Ankyrin repeat-containing domain"/>
    <property type="match status" value="2"/>
</dbReference>
<dbReference type="PROSITE" id="PS50088">
    <property type="entry name" value="ANK_REPEAT"/>
    <property type="match status" value="2"/>
</dbReference>
<comment type="caution">
    <text evidence="4">The sequence shown here is derived from an EMBL/GenBank/DDBJ whole genome shotgun (WGS) entry which is preliminary data.</text>
</comment>